<feature type="compositionally biased region" description="Basic and acidic residues" evidence="1">
    <location>
        <begin position="12"/>
        <end position="22"/>
    </location>
</feature>
<name>A0A4X1U576_PIG</name>
<protein>
    <submittedName>
        <fullName evidence="2">Uncharacterized protein</fullName>
    </submittedName>
</protein>
<dbReference type="AlphaFoldDB" id="A0A4X1U576"/>
<dbReference type="Ensembl" id="ENSSSCT00000046134.2">
    <property type="protein sequence ID" value="ENSSSCP00000041130.2"/>
    <property type="gene ID" value="ENSSSCG00000037148.2"/>
</dbReference>
<proteinExistence type="predicted"/>
<reference evidence="2" key="2">
    <citation type="journal article" date="2020" name="Gigascience">
        <title>An improved pig reference genome sequence to enable pig genetics and genomics research.</title>
        <authorList>
            <person name="Warr A."/>
            <person name="Affara N."/>
            <person name="Aken B."/>
            <person name="Beiki H."/>
            <person name="Bickhart D.M."/>
            <person name="Billis K."/>
            <person name="Chow W."/>
            <person name="Eory L."/>
            <person name="Finlayson H.A."/>
            <person name="Flicek P."/>
            <person name="Giron C.G."/>
            <person name="Griffin D.K."/>
            <person name="Hall R."/>
            <person name="Hannum G."/>
            <person name="Hourlier T."/>
            <person name="Howe K."/>
            <person name="Hume D.A."/>
            <person name="Izuogu O."/>
            <person name="Kim K."/>
            <person name="Koren S."/>
            <person name="Liu H."/>
            <person name="Manchanda N."/>
            <person name="Martin F.J."/>
            <person name="Nonneman D.J."/>
            <person name="O'Connor R.E."/>
            <person name="Phillippy A.M."/>
            <person name="Rohrer G.A."/>
            <person name="Rosen B.D."/>
            <person name="Rund L.A."/>
            <person name="Sargent C.A."/>
            <person name="Schook L.B."/>
            <person name="Schroeder S.G."/>
            <person name="Schwartz A.S."/>
            <person name="Skinner B.M."/>
            <person name="Talbot R."/>
            <person name="Tseng E."/>
            <person name="Tuggle C.K."/>
            <person name="Watson M."/>
            <person name="Smith T.P.L."/>
            <person name="Archibald A.L."/>
        </authorList>
    </citation>
    <scope>NUCLEOTIDE SEQUENCE [LARGE SCALE GENOMIC DNA]</scope>
    <source>
        <strain evidence="2">Duroc</strain>
    </source>
</reference>
<dbReference type="GO" id="GO:0004864">
    <property type="term" value="F:protein phosphatase inhibitor activity"/>
    <property type="evidence" value="ECO:0000318"/>
    <property type="project" value="GO_Central"/>
</dbReference>
<dbReference type="GO" id="GO:0005737">
    <property type="term" value="C:cytoplasm"/>
    <property type="evidence" value="ECO:0000318"/>
    <property type="project" value="GO_Central"/>
</dbReference>
<accession>A0A4X1U576</accession>
<keyword evidence="3" id="KW-1185">Reference proteome</keyword>
<dbReference type="Proteomes" id="UP000008227">
    <property type="component" value="Chromosome 18"/>
</dbReference>
<reference evidence="3" key="1">
    <citation type="submission" date="2009-11" db="EMBL/GenBank/DDBJ databases">
        <authorList>
            <consortium name="Porcine genome sequencing project"/>
        </authorList>
    </citation>
    <scope>NUCLEOTIDE SEQUENCE [LARGE SCALE GENOMIC DNA]</scope>
    <source>
        <strain evidence="3">Duroc</strain>
    </source>
</reference>
<accession>A0A287AAZ2</accession>
<dbReference type="STRING" id="9823.ENSSSCP00000041130"/>
<reference evidence="2" key="4">
    <citation type="submission" date="2025-09" db="UniProtKB">
        <authorList>
            <consortium name="Ensembl"/>
        </authorList>
    </citation>
    <scope>IDENTIFICATION</scope>
</reference>
<evidence type="ECO:0000313" key="3">
    <source>
        <dbReference type="Proteomes" id="UP000008227"/>
    </source>
</evidence>
<evidence type="ECO:0000256" key="1">
    <source>
        <dbReference type="SAM" id="MobiDB-lite"/>
    </source>
</evidence>
<feature type="region of interest" description="Disordered" evidence="1">
    <location>
        <begin position="1"/>
        <end position="71"/>
    </location>
</feature>
<feature type="compositionally biased region" description="Basic and acidic residues" evidence="1">
    <location>
        <begin position="42"/>
        <end position="51"/>
    </location>
</feature>
<organism evidence="2 3">
    <name type="scientific">Sus scrofa</name>
    <name type="common">Pig</name>
    <dbReference type="NCBI Taxonomy" id="9823"/>
    <lineage>
        <taxon>Eukaryota</taxon>
        <taxon>Metazoa</taxon>
        <taxon>Chordata</taxon>
        <taxon>Craniata</taxon>
        <taxon>Vertebrata</taxon>
        <taxon>Euteleostomi</taxon>
        <taxon>Mammalia</taxon>
        <taxon>Eutheria</taxon>
        <taxon>Laurasiatheria</taxon>
        <taxon>Artiodactyla</taxon>
        <taxon>Suina</taxon>
        <taxon>Suidae</taxon>
        <taxon>Sus</taxon>
    </lineage>
</organism>
<evidence type="ECO:0000313" key="2">
    <source>
        <dbReference type="Ensembl" id="ENSSSCP00000041130.2"/>
    </source>
</evidence>
<reference evidence="2" key="3">
    <citation type="submission" date="2025-08" db="UniProtKB">
        <authorList>
            <consortium name="Ensembl"/>
        </authorList>
    </citation>
    <scope>IDENTIFICATION</scope>
</reference>
<dbReference type="GeneTree" id="ENSGT00960000190734"/>
<sequence>MSVGAPEAPSTEEQKEMEDKSGDYSVAKAKTKNKQSPSATQDKTEATRDHIPTWQELPQQKPSLAASKLAG</sequence>